<accession>A0A813NHV4</accession>
<dbReference type="EMBL" id="CAJNOQ010000011">
    <property type="protein sequence ID" value="CAF0738976.1"/>
    <property type="molecule type" value="Genomic_DNA"/>
</dbReference>
<dbReference type="AlphaFoldDB" id="A0A813NHV4"/>
<gene>
    <name evidence="3" type="ORF">GPM918_LOCUS148</name>
    <name evidence="4" type="ORF">OVA965_LOCUS2686</name>
    <name evidence="5" type="ORF">SRO942_LOCUS149</name>
    <name evidence="6" type="ORF">TMI583_LOCUS2685</name>
</gene>
<proteinExistence type="predicted"/>
<reference evidence="3" key="1">
    <citation type="submission" date="2021-02" db="EMBL/GenBank/DDBJ databases">
        <authorList>
            <person name="Nowell W R."/>
        </authorList>
    </citation>
    <scope>NUCLEOTIDE SEQUENCE</scope>
</reference>
<dbReference type="OrthoDB" id="2020015at2759"/>
<dbReference type="Proteomes" id="UP000663829">
    <property type="component" value="Unassembled WGS sequence"/>
</dbReference>
<dbReference type="PANTHER" id="PTHR16095:SF11">
    <property type="entry name" value="TRANSMEMBRANE PROTEIN 143"/>
    <property type="match status" value="1"/>
</dbReference>
<organism evidence="3 7">
    <name type="scientific">Didymodactylos carnosus</name>
    <dbReference type="NCBI Taxonomy" id="1234261"/>
    <lineage>
        <taxon>Eukaryota</taxon>
        <taxon>Metazoa</taxon>
        <taxon>Spiralia</taxon>
        <taxon>Gnathifera</taxon>
        <taxon>Rotifera</taxon>
        <taxon>Eurotatoria</taxon>
        <taxon>Bdelloidea</taxon>
        <taxon>Philodinida</taxon>
        <taxon>Philodinidae</taxon>
        <taxon>Didymodactylos</taxon>
    </lineage>
</organism>
<dbReference type="Proteomes" id="UP000682733">
    <property type="component" value="Unassembled WGS sequence"/>
</dbReference>
<dbReference type="Proteomes" id="UP000681722">
    <property type="component" value="Unassembled WGS sequence"/>
</dbReference>
<evidence type="ECO:0000313" key="4">
    <source>
        <dbReference type="EMBL" id="CAF0763537.1"/>
    </source>
</evidence>
<protein>
    <recommendedName>
        <fullName evidence="8">Transmembrane protein 143</fullName>
    </recommendedName>
</protein>
<keyword evidence="7" id="KW-1185">Reference proteome</keyword>
<dbReference type="Pfam" id="PF12576">
    <property type="entry name" value="DUF3754"/>
    <property type="match status" value="1"/>
</dbReference>
<evidence type="ECO:0000313" key="5">
    <source>
        <dbReference type="EMBL" id="CAF3517090.1"/>
    </source>
</evidence>
<dbReference type="EMBL" id="CAJOBC010000011">
    <property type="protein sequence ID" value="CAF3517090.1"/>
    <property type="molecule type" value="Genomic_DNA"/>
</dbReference>
<evidence type="ECO:0000256" key="2">
    <source>
        <dbReference type="SAM" id="MobiDB-lite"/>
    </source>
</evidence>
<dbReference type="EMBL" id="CAJNOK010000592">
    <property type="protein sequence ID" value="CAF0763537.1"/>
    <property type="molecule type" value="Genomic_DNA"/>
</dbReference>
<dbReference type="EMBL" id="CAJOBA010000592">
    <property type="protein sequence ID" value="CAF3543502.1"/>
    <property type="molecule type" value="Genomic_DNA"/>
</dbReference>
<sequence length="636" mass="72797">MLCSHVRFILCSSPRHRFFEDARLAQKYLLCISNNLSTAPIQKLSEKADHDQGNYPSFDDLVNTKRILSDFKKPKIVELKTSVKDQEITVQTNDLLKAKVEEKKLFPSTESVPLSSENSSSDLNLIKPSSSLHSTSNTKELFLEAPIHTPVLPGIPISSPQTTAVSSDQSLTQQTSSSTSRRIIKSITSRLPFLSSKYTHSTSFDIPSTRENFIPVTRPSLIRLIATDSNLLDDDERLLFHQLCSGFDSAVVQRYHPVLNELKHLFDPLNPDNETHSTGKVSYRDKLDSEYWLLEKIDDVLTRANFNVLPKTIIVDKLLNNEHSTLNVKVNGYDYDILKFWILGRESVPDEHSPWYKRLFTFGRKLSLPTQPTTTDYFKRVILAVRLKGQDRLYLKAFRDIPLKNLTQLLPIGRIQIGSSEQQLLWLTLFTGTATVLTKLITIIADIHVPGIMLAGGSLTLFIGSYAYKNYTSSKFNYFTNMNRLLFYKNIANNKSLLAMIVDRAEDELSKEILLVYIYLLSKQKLQQDLTVKTLEIGIENWLREKTNSIVNFSSEQSIEFLRTLGILQQKGNDTIEKLNVIPIRHAVGILPMINRTLSEKNEEMDLIEGYDKKYYEIDWKTMLYEDKQLKKGGWK</sequence>
<name>A0A813NHV4_9BILA</name>
<dbReference type="Proteomes" id="UP000677228">
    <property type="component" value="Unassembled WGS sequence"/>
</dbReference>
<evidence type="ECO:0000313" key="6">
    <source>
        <dbReference type="EMBL" id="CAF3543502.1"/>
    </source>
</evidence>
<evidence type="ECO:0000313" key="7">
    <source>
        <dbReference type="Proteomes" id="UP000663829"/>
    </source>
</evidence>
<comment type="caution">
    <text evidence="3">The sequence shown here is derived from an EMBL/GenBank/DDBJ whole genome shotgun (WGS) entry which is preliminary data.</text>
</comment>
<dbReference type="PANTHER" id="PTHR16095">
    <property type="entry name" value="TRANSMEMBRANE PROTEIN 143 FAMILY MEMBER"/>
    <property type="match status" value="1"/>
</dbReference>
<dbReference type="InterPro" id="IPR022227">
    <property type="entry name" value="DUF3754"/>
</dbReference>
<evidence type="ECO:0000313" key="3">
    <source>
        <dbReference type="EMBL" id="CAF0738976.1"/>
    </source>
</evidence>
<feature type="region of interest" description="Disordered" evidence="2">
    <location>
        <begin position="159"/>
        <end position="179"/>
    </location>
</feature>
<evidence type="ECO:0008006" key="8">
    <source>
        <dbReference type="Google" id="ProtNLM"/>
    </source>
</evidence>
<evidence type="ECO:0000256" key="1">
    <source>
        <dbReference type="ARBA" id="ARBA00022553"/>
    </source>
</evidence>
<keyword evidence="1" id="KW-0597">Phosphoprotein</keyword>
<feature type="compositionally biased region" description="Low complexity" evidence="2">
    <location>
        <begin position="166"/>
        <end position="179"/>
    </location>
</feature>